<dbReference type="EMBL" id="JANBPY010000166">
    <property type="protein sequence ID" value="KAJ1968547.1"/>
    <property type="molecule type" value="Genomic_DNA"/>
</dbReference>
<evidence type="ECO:0000259" key="3">
    <source>
        <dbReference type="PROSITE" id="PS50118"/>
    </source>
</evidence>
<keyword evidence="5" id="KW-1185">Reference proteome</keyword>
<dbReference type="Pfam" id="PF00505">
    <property type="entry name" value="HMG_box"/>
    <property type="match status" value="1"/>
</dbReference>
<feature type="region of interest" description="Disordered" evidence="2">
    <location>
        <begin position="343"/>
        <end position="366"/>
    </location>
</feature>
<gene>
    <name evidence="4" type="ORF">IWQ62_001181</name>
</gene>
<evidence type="ECO:0000256" key="2">
    <source>
        <dbReference type="SAM" id="MobiDB-lite"/>
    </source>
</evidence>
<feature type="region of interest" description="Disordered" evidence="2">
    <location>
        <begin position="33"/>
        <end position="63"/>
    </location>
</feature>
<keyword evidence="1" id="KW-0238">DNA-binding</keyword>
<evidence type="ECO:0000313" key="4">
    <source>
        <dbReference type="EMBL" id="KAJ1968547.1"/>
    </source>
</evidence>
<dbReference type="Gene3D" id="1.10.30.10">
    <property type="entry name" value="High mobility group box domain"/>
    <property type="match status" value="1"/>
</dbReference>
<feature type="region of interest" description="Disordered" evidence="2">
    <location>
        <begin position="124"/>
        <end position="163"/>
    </location>
</feature>
<feature type="compositionally biased region" description="Low complexity" evidence="2">
    <location>
        <begin position="426"/>
        <end position="442"/>
    </location>
</feature>
<sequence length="490" mass="53325">MSGFNDGNDSFRIMGLGHVNHHHHPSGMVMPVVSSGSPSTASPASQVSFTLSDPNSPAKMEEKPKRMYKRFRNSFIYFVNDRRKRRSPEELTIGHREFISRMGEEWKGMTDGDKKPYVEMAEEDRKRYEDDVKKYGKIPPNPPKEHPHSLSPPDNGADPRNMMMGQALPTGMAQFAMYNSMAPFNGSLPNYAFPGSYMKMLPANGVPQMVNGIHRGNVTTPQAPTVSFPQELPNYQYRPDYHSSWSYPTNTAQTAPGGMSVATNGGTPPAGTNFFDPSASQSHGIVTANRSSAQLPGLSSHVVRTNPVYDKTHHSLVGAGSSTSLYPFPMHQMGHPQVQPAQRRSPMHLTHYPSHHPTARTSVGHHPGVEDAAARAMGTACNSSSTLCSSYESQPHANSPGNQGQGHAHSVSTDLSGHLSRKHTLSDTQSSDSSPQTTTPQDYGRSGLNSAWNLGSNANLHLGHSATGEMGNVDLDNQLNMILQNTMTTL</sequence>
<dbReference type="InterPro" id="IPR036910">
    <property type="entry name" value="HMG_box_dom_sf"/>
</dbReference>
<evidence type="ECO:0000256" key="1">
    <source>
        <dbReference type="PROSITE-ProRule" id="PRU00267"/>
    </source>
</evidence>
<dbReference type="Proteomes" id="UP001150925">
    <property type="component" value="Unassembled WGS sequence"/>
</dbReference>
<dbReference type="InterPro" id="IPR009071">
    <property type="entry name" value="HMG_box_dom"/>
</dbReference>
<evidence type="ECO:0000313" key="5">
    <source>
        <dbReference type="Proteomes" id="UP001150925"/>
    </source>
</evidence>
<feature type="region of interest" description="Disordered" evidence="2">
    <location>
        <begin position="383"/>
        <end position="450"/>
    </location>
</feature>
<feature type="domain" description="HMG box" evidence="3">
    <location>
        <begin position="68"/>
        <end position="136"/>
    </location>
</feature>
<proteinExistence type="predicted"/>
<dbReference type="OrthoDB" id="1919336at2759"/>
<dbReference type="GO" id="GO:0005634">
    <property type="term" value="C:nucleus"/>
    <property type="evidence" value="ECO:0007669"/>
    <property type="project" value="UniProtKB-UniRule"/>
</dbReference>
<feature type="compositionally biased region" description="Low complexity" evidence="2">
    <location>
        <begin position="33"/>
        <end position="45"/>
    </location>
</feature>
<accession>A0A9W8E8V1</accession>
<feature type="compositionally biased region" description="Polar residues" evidence="2">
    <location>
        <begin position="46"/>
        <end position="55"/>
    </location>
</feature>
<organism evidence="4 5">
    <name type="scientific">Dispira parvispora</name>
    <dbReference type="NCBI Taxonomy" id="1520584"/>
    <lineage>
        <taxon>Eukaryota</taxon>
        <taxon>Fungi</taxon>
        <taxon>Fungi incertae sedis</taxon>
        <taxon>Zoopagomycota</taxon>
        <taxon>Kickxellomycotina</taxon>
        <taxon>Dimargaritomycetes</taxon>
        <taxon>Dimargaritales</taxon>
        <taxon>Dimargaritaceae</taxon>
        <taxon>Dispira</taxon>
    </lineage>
</organism>
<reference evidence="4" key="1">
    <citation type="submission" date="2022-07" db="EMBL/GenBank/DDBJ databases">
        <title>Phylogenomic reconstructions and comparative analyses of Kickxellomycotina fungi.</title>
        <authorList>
            <person name="Reynolds N.K."/>
            <person name="Stajich J.E."/>
            <person name="Barry K."/>
            <person name="Grigoriev I.V."/>
            <person name="Crous P."/>
            <person name="Smith M.E."/>
        </authorList>
    </citation>
    <scope>NUCLEOTIDE SEQUENCE</scope>
    <source>
        <strain evidence="4">RSA 1196</strain>
    </source>
</reference>
<name>A0A9W8E8V1_9FUNG</name>
<keyword evidence="1" id="KW-0539">Nucleus</keyword>
<dbReference type="PROSITE" id="PS50118">
    <property type="entry name" value="HMG_BOX_2"/>
    <property type="match status" value="1"/>
</dbReference>
<dbReference type="SUPFAM" id="SSF47095">
    <property type="entry name" value="HMG-box"/>
    <property type="match status" value="1"/>
</dbReference>
<feature type="compositionally biased region" description="Basic and acidic residues" evidence="2">
    <location>
        <begin position="124"/>
        <end position="134"/>
    </location>
</feature>
<feature type="compositionally biased region" description="Polar residues" evidence="2">
    <location>
        <begin position="383"/>
        <end position="402"/>
    </location>
</feature>
<dbReference type="GO" id="GO:0003677">
    <property type="term" value="F:DNA binding"/>
    <property type="evidence" value="ECO:0007669"/>
    <property type="project" value="UniProtKB-UniRule"/>
</dbReference>
<protein>
    <recommendedName>
        <fullName evidence="3">HMG box domain-containing protein</fullName>
    </recommendedName>
</protein>
<comment type="caution">
    <text evidence="4">The sequence shown here is derived from an EMBL/GenBank/DDBJ whole genome shotgun (WGS) entry which is preliminary data.</text>
</comment>
<dbReference type="SMART" id="SM00398">
    <property type="entry name" value="HMG"/>
    <property type="match status" value="1"/>
</dbReference>
<dbReference type="AlphaFoldDB" id="A0A9W8E8V1"/>
<feature type="DNA-binding region" description="HMG box" evidence="1">
    <location>
        <begin position="68"/>
        <end position="136"/>
    </location>
</feature>